<dbReference type="EMBL" id="MGDD01000095">
    <property type="protein sequence ID" value="OGL47148.1"/>
    <property type="molecule type" value="Genomic_DNA"/>
</dbReference>
<dbReference type="Proteomes" id="UP000179266">
    <property type="component" value="Unassembled WGS sequence"/>
</dbReference>
<name>A0A1F7S1I3_9BACT</name>
<evidence type="ECO:0008006" key="3">
    <source>
        <dbReference type="Google" id="ProtNLM"/>
    </source>
</evidence>
<reference evidence="1 2" key="1">
    <citation type="journal article" date="2016" name="Nat. Commun.">
        <title>Thousands of microbial genomes shed light on interconnected biogeochemical processes in an aquifer system.</title>
        <authorList>
            <person name="Anantharaman K."/>
            <person name="Brown C.T."/>
            <person name="Hug L.A."/>
            <person name="Sharon I."/>
            <person name="Castelle C.J."/>
            <person name="Probst A.J."/>
            <person name="Thomas B.C."/>
            <person name="Singh A."/>
            <person name="Wilkins M.J."/>
            <person name="Karaoz U."/>
            <person name="Brodie E.L."/>
            <person name="Williams K.H."/>
            <person name="Hubbard S.S."/>
            <person name="Banfield J.F."/>
        </authorList>
    </citation>
    <scope>NUCLEOTIDE SEQUENCE [LARGE SCALE GENOMIC DNA]</scope>
</reference>
<proteinExistence type="predicted"/>
<gene>
    <name evidence="1" type="ORF">A2161_14125</name>
</gene>
<evidence type="ECO:0000313" key="1">
    <source>
        <dbReference type="EMBL" id="OGL47148.1"/>
    </source>
</evidence>
<organism evidence="1 2">
    <name type="scientific">Candidatus Schekmanbacteria bacterium RBG_13_48_7</name>
    <dbReference type="NCBI Taxonomy" id="1817878"/>
    <lineage>
        <taxon>Bacteria</taxon>
        <taxon>Candidatus Schekmaniibacteriota</taxon>
    </lineage>
</organism>
<protein>
    <recommendedName>
        <fullName evidence="3">4-vinyl reductase 4VR domain-containing protein</fullName>
    </recommendedName>
</protein>
<comment type="caution">
    <text evidence="1">The sequence shown here is derived from an EMBL/GenBank/DDBJ whole genome shotgun (WGS) entry which is preliminary data.</text>
</comment>
<evidence type="ECO:0000313" key="2">
    <source>
        <dbReference type="Proteomes" id="UP000179266"/>
    </source>
</evidence>
<sequence>MNFKDQLNLNLLPPEEKYFKAVPGLMKRIRDLYEGIIERFGDEGLQLIRDVSTNYGRLLGIHVRKHLDEVGIKGVGTYIIKVFDMVGGDWTISELSDKKMVIEVSKCPYPFKDDAVCRAHTLMEKALVETLDPELTYDIGRSIPKGDSVCEHIIMRKLQD</sequence>
<accession>A0A1F7S1I3</accession>
<dbReference type="AlphaFoldDB" id="A0A1F7S1I3"/>